<dbReference type="InterPro" id="IPR045340">
    <property type="entry name" value="DUF6533"/>
</dbReference>
<dbReference type="Pfam" id="PF20151">
    <property type="entry name" value="DUF6533"/>
    <property type="match status" value="1"/>
</dbReference>
<gene>
    <name evidence="2" type="ORF">AZE42_04893</name>
</gene>
<name>A0A1J8QHU0_9AGAM</name>
<comment type="caution">
    <text evidence="2">The sequence shown here is derived from an EMBL/GenBank/DDBJ whole genome shotgun (WGS) entry which is preliminary data.</text>
</comment>
<evidence type="ECO:0000313" key="3">
    <source>
        <dbReference type="Proteomes" id="UP000183567"/>
    </source>
</evidence>
<dbReference type="EMBL" id="LVVM01000538">
    <property type="protein sequence ID" value="OJA20461.1"/>
    <property type="molecule type" value="Genomic_DNA"/>
</dbReference>
<sequence length="83" mass="9799">MSRSLVLDPPFDLCCCQLVMSNEEVQAVTSLLWNNYPSSIVLTLISYEYLLQFEKEVTYVWQKRWSLMSWLYLTVSFPLLTHS</sequence>
<dbReference type="AlphaFoldDB" id="A0A1J8QHU0"/>
<reference evidence="2 3" key="1">
    <citation type="submission" date="2016-03" db="EMBL/GenBank/DDBJ databases">
        <title>Comparative genomics of the ectomycorrhizal sister species Rhizopogon vinicolor and Rhizopogon vesiculosus (Basidiomycota: Boletales) reveals a divergence of the mating type B locus.</title>
        <authorList>
            <person name="Mujic A.B."/>
            <person name="Kuo A."/>
            <person name="Tritt A."/>
            <person name="Lipzen A."/>
            <person name="Chen C."/>
            <person name="Johnson J."/>
            <person name="Sharma A."/>
            <person name="Barry K."/>
            <person name="Grigoriev I.V."/>
            <person name="Spatafora J.W."/>
        </authorList>
    </citation>
    <scope>NUCLEOTIDE SEQUENCE [LARGE SCALE GENOMIC DNA]</scope>
    <source>
        <strain evidence="2 3">AM-OR11-056</strain>
    </source>
</reference>
<feature type="domain" description="DUF6533" evidence="1">
    <location>
        <begin position="41"/>
        <end position="74"/>
    </location>
</feature>
<evidence type="ECO:0000313" key="2">
    <source>
        <dbReference type="EMBL" id="OJA20461.1"/>
    </source>
</evidence>
<organism evidence="2 3">
    <name type="scientific">Rhizopogon vesiculosus</name>
    <dbReference type="NCBI Taxonomy" id="180088"/>
    <lineage>
        <taxon>Eukaryota</taxon>
        <taxon>Fungi</taxon>
        <taxon>Dikarya</taxon>
        <taxon>Basidiomycota</taxon>
        <taxon>Agaricomycotina</taxon>
        <taxon>Agaricomycetes</taxon>
        <taxon>Agaricomycetidae</taxon>
        <taxon>Boletales</taxon>
        <taxon>Suillineae</taxon>
        <taxon>Rhizopogonaceae</taxon>
        <taxon>Rhizopogon</taxon>
    </lineage>
</organism>
<proteinExistence type="predicted"/>
<protein>
    <recommendedName>
        <fullName evidence="1">DUF6533 domain-containing protein</fullName>
    </recommendedName>
</protein>
<evidence type="ECO:0000259" key="1">
    <source>
        <dbReference type="Pfam" id="PF20151"/>
    </source>
</evidence>
<dbReference type="Proteomes" id="UP000183567">
    <property type="component" value="Unassembled WGS sequence"/>
</dbReference>
<dbReference type="OrthoDB" id="2684609at2759"/>
<accession>A0A1J8QHU0</accession>
<keyword evidence="3" id="KW-1185">Reference proteome</keyword>